<feature type="compositionally biased region" description="Polar residues" evidence="1">
    <location>
        <begin position="495"/>
        <end position="508"/>
    </location>
</feature>
<dbReference type="InterPro" id="IPR005162">
    <property type="entry name" value="Retrotrans_gag_dom"/>
</dbReference>
<dbReference type="PANTHER" id="PTHR33223:SF11">
    <property type="entry name" value="ELEMENT PROTEIN, PUTATIVE-RELATED"/>
    <property type="match status" value="1"/>
</dbReference>
<reference evidence="3" key="1">
    <citation type="journal article" date="2022" name="Int. J. Mol. Sci.">
        <title>Draft Genome of Tanacetum Coccineum: Genomic Comparison of Closely Related Tanacetum-Family Plants.</title>
        <authorList>
            <person name="Yamashiro T."/>
            <person name="Shiraishi A."/>
            <person name="Nakayama K."/>
            <person name="Satake H."/>
        </authorList>
    </citation>
    <scope>NUCLEOTIDE SEQUENCE</scope>
</reference>
<evidence type="ECO:0000256" key="1">
    <source>
        <dbReference type="SAM" id="MobiDB-lite"/>
    </source>
</evidence>
<dbReference type="PANTHER" id="PTHR33223">
    <property type="entry name" value="CCHC-TYPE DOMAIN-CONTAINING PROTEIN"/>
    <property type="match status" value="1"/>
</dbReference>
<name>A0ABQ4ZSK8_9ASTR</name>
<protein>
    <submittedName>
        <fullName evidence="3">Reverse transcriptase domain-containing protein</fullName>
    </submittedName>
</protein>
<evidence type="ECO:0000313" key="3">
    <source>
        <dbReference type="EMBL" id="GJS92341.1"/>
    </source>
</evidence>
<reference evidence="3" key="2">
    <citation type="submission" date="2022-01" db="EMBL/GenBank/DDBJ databases">
        <authorList>
            <person name="Yamashiro T."/>
            <person name="Shiraishi A."/>
            <person name="Satake H."/>
            <person name="Nakayama K."/>
        </authorList>
    </citation>
    <scope>NUCLEOTIDE SEQUENCE</scope>
</reference>
<keyword evidence="3" id="KW-0695">RNA-directed DNA polymerase</keyword>
<keyword evidence="4" id="KW-1185">Reference proteome</keyword>
<dbReference type="GO" id="GO:0003964">
    <property type="term" value="F:RNA-directed DNA polymerase activity"/>
    <property type="evidence" value="ECO:0007669"/>
    <property type="project" value="UniProtKB-KW"/>
</dbReference>
<keyword evidence="3" id="KW-0808">Transferase</keyword>
<accession>A0ABQ4ZSK8</accession>
<feature type="compositionally biased region" description="Basic and acidic residues" evidence="1">
    <location>
        <begin position="509"/>
        <end position="518"/>
    </location>
</feature>
<gene>
    <name evidence="3" type="ORF">Tco_0774977</name>
</gene>
<comment type="caution">
    <text evidence="3">The sequence shown here is derived from an EMBL/GenBank/DDBJ whole genome shotgun (WGS) entry which is preliminary data.</text>
</comment>
<sequence length="706" mass="80327">MILVFTKMNSGIEERHHGYTTQPFTSIQVSLKIYVSHLTRRLTRPLLTSHSENADIEEDLRGDQGLYTSKNSTRSLREITLNLLLYLIVHKQLLSWFRWISFDYHVTLGFGSIAGGLDHANPVIRLPIEHGISSGTKAPGVVKPEIRGNVNFQIKSQFMRELREDTFSGNKNEDAHDHVDRVLNIVSLFNIPGVSQDAVLLRVFLFTLTGSTKRWVDKLTPGAVNTWDLLKKAFIQRYCPPSKTAKRLEDIYNFKQESDESLYQAGMWHDGTSNRKVSSNSNTDGLAAIVSILDNLGRDIKKLKENVHVIQVGCQICKGPHLDKECPLNEDVKQVEEVKYGEFGRPAPFNGSNGAKFCVGPPTTNGAPSSSTEQCKVVNVDHETPNMLNSSSKLNNLHRVSDAQMDQNKEERATKFYGMADLGASLNVMPRNTFEYLRLANMRSTNILVEMADMTKKAPLGIDNARVSYDMEKKDHTFTTPTKKIFMIKSDLENRPQSPACSDNQSRNLPDRSPDDSLHNQGRMGLSFLDYLLAKYGKYQNNSLVWGDRYAEWCNVSPTLGTSSQESKNLRPRDYTFKEWTLIKVGHTDISKPVKKALLKLWLIDCFQDESGIVKNPLSRNSTYWWHDHGFEEEERDEMGIEIEKYDPPKVQVETFEVRKYSFKGGQKFVCVTKKVDDALPLGRRNGSRFKEMIRKEFDINAHNKT</sequence>
<organism evidence="3 4">
    <name type="scientific">Tanacetum coccineum</name>
    <dbReference type="NCBI Taxonomy" id="301880"/>
    <lineage>
        <taxon>Eukaryota</taxon>
        <taxon>Viridiplantae</taxon>
        <taxon>Streptophyta</taxon>
        <taxon>Embryophyta</taxon>
        <taxon>Tracheophyta</taxon>
        <taxon>Spermatophyta</taxon>
        <taxon>Magnoliopsida</taxon>
        <taxon>eudicotyledons</taxon>
        <taxon>Gunneridae</taxon>
        <taxon>Pentapetalae</taxon>
        <taxon>asterids</taxon>
        <taxon>campanulids</taxon>
        <taxon>Asterales</taxon>
        <taxon>Asteraceae</taxon>
        <taxon>Asteroideae</taxon>
        <taxon>Anthemideae</taxon>
        <taxon>Anthemidinae</taxon>
        <taxon>Tanacetum</taxon>
    </lineage>
</organism>
<dbReference type="Pfam" id="PF03732">
    <property type="entry name" value="Retrotrans_gag"/>
    <property type="match status" value="1"/>
</dbReference>
<feature type="region of interest" description="Disordered" evidence="1">
    <location>
        <begin position="494"/>
        <end position="520"/>
    </location>
</feature>
<feature type="domain" description="Retrotransposon gag" evidence="2">
    <location>
        <begin position="203"/>
        <end position="262"/>
    </location>
</feature>
<keyword evidence="3" id="KW-0548">Nucleotidyltransferase</keyword>
<dbReference type="Proteomes" id="UP001151760">
    <property type="component" value="Unassembled WGS sequence"/>
</dbReference>
<evidence type="ECO:0000259" key="2">
    <source>
        <dbReference type="Pfam" id="PF03732"/>
    </source>
</evidence>
<evidence type="ECO:0000313" key="4">
    <source>
        <dbReference type="Proteomes" id="UP001151760"/>
    </source>
</evidence>
<dbReference type="EMBL" id="BQNB010011575">
    <property type="protein sequence ID" value="GJS92341.1"/>
    <property type="molecule type" value="Genomic_DNA"/>
</dbReference>
<proteinExistence type="predicted"/>